<dbReference type="Proteomes" id="UP000886998">
    <property type="component" value="Unassembled WGS sequence"/>
</dbReference>
<dbReference type="EMBL" id="BMAV01024560">
    <property type="protein sequence ID" value="GFS34083.1"/>
    <property type="molecule type" value="Genomic_DNA"/>
</dbReference>
<evidence type="ECO:0000313" key="2">
    <source>
        <dbReference type="Proteomes" id="UP000886998"/>
    </source>
</evidence>
<reference evidence="1" key="1">
    <citation type="submission" date="2020-08" db="EMBL/GenBank/DDBJ databases">
        <title>Multicomponent nature underlies the extraordinary mechanical properties of spider dragline silk.</title>
        <authorList>
            <person name="Kono N."/>
            <person name="Nakamura H."/>
            <person name="Mori M."/>
            <person name="Yoshida Y."/>
            <person name="Ohtoshi R."/>
            <person name="Malay A.D."/>
            <person name="Moran D.A.P."/>
            <person name="Tomita M."/>
            <person name="Numata K."/>
            <person name="Arakawa K."/>
        </authorList>
    </citation>
    <scope>NUCLEOTIDE SEQUENCE</scope>
</reference>
<protein>
    <submittedName>
        <fullName evidence="1">Uncharacterized protein</fullName>
    </submittedName>
</protein>
<proteinExistence type="predicted"/>
<sequence length="106" mass="11413">MAKRLCGRCVGGTTGSLESEVLDPCGNCTNDAIECPCNGTGKLDACGVCNGKGASCMRVTKFRPSALPVNTKATKDYFMYCLHTEEFCKLTPQSSGTFRTIYQSKH</sequence>
<dbReference type="OrthoDB" id="6418648at2759"/>
<name>A0A8X6J4G7_9ARAC</name>
<gene>
    <name evidence="1" type="primary">X975_02603</name>
    <name evidence="1" type="ORF">TNIN_456531</name>
</gene>
<evidence type="ECO:0000313" key="1">
    <source>
        <dbReference type="EMBL" id="GFS34083.1"/>
    </source>
</evidence>
<comment type="caution">
    <text evidence="1">The sequence shown here is derived from an EMBL/GenBank/DDBJ whole genome shotgun (WGS) entry which is preliminary data.</text>
</comment>
<keyword evidence="2" id="KW-1185">Reference proteome</keyword>
<dbReference type="AlphaFoldDB" id="A0A8X6J4G7"/>
<organism evidence="1 2">
    <name type="scientific">Trichonephila inaurata madagascariensis</name>
    <dbReference type="NCBI Taxonomy" id="2747483"/>
    <lineage>
        <taxon>Eukaryota</taxon>
        <taxon>Metazoa</taxon>
        <taxon>Ecdysozoa</taxon>
        <taxon>Arthropoda</taxon>
        <taxon>Chelicerata</taxon>
        <taxon>Arachnida</taxon>
        <taxon>Araneae</taxon>
        <taxon>Araneomorphae</taxon>
        <taxon>Entelegynae</taxon>
        <taxon>Araneoidea</taxon>
        <taxon>Nephilidae</taxon>
        <taxon>Trichonephila</taxon>
        <taxon>Trichonephila inaurata</taxon>
    </lineage>
</organism>
<accession>A0A8X6J4G7</accession>